<keyword evidence="2" id="KW-1185">Reference proteome</keyword>
<accession>A0ABW4UCU9</accession>
<evidence type="ECO:0000313" key="2">
    <source>
        <dbReference type="Proteomes" id="UP001597405"/>
    </source>
</evidence>
<gene>
    <name evidence="1" type="ORF">ACFSOZ_20125</name>
</gene>
<reference evidence="2" key="1">
    <citation type="journal article" date="2019" name="Int. J. Syst. Evol. Microbiol.">
        <title>The Global Catalogue of Microorganisms (GCM) 10K type strain sequencing project: providing services to taxonomists for standard genome sequencing and annotation.</title>
        <authorList>
            <consortium name="The Broad Institute Genomics Platform"/>
            <consortium name="The Broad Institute Genome Sequencing Center for Infectious Disease"/>
            <person name="Wu L."/>
            <person name="Ma J."/>
        </authorList>
    </citation>
    <scope>NUCLEOTIDE SEQUENCE [LARGE SCALE GENOMIC DNA]</scope>
    <source>
        <strain evidence="2">CGMCC 1.16225</strain>
    </source>
</reference>
<protein>
    <submittedName>
        <fullName evidence="1">Uncharacterized protein</fullName>
    </submittedName>
</protein>
<dbReference type="Proteomes" id="UP001597405">
    <property type="component" value="Unassembled WGS sequence"/>
</dbReference>
<proteinExistence type="predicted"/>
<name>A0ABW4UCU9_9HYPH</name>
<dbReference type="EMBL" id="JBHUGZ010000013">
    <property type="protein sequence ID" value="MFD1984845.1"/>
    <property type="molecule type" value="Genomic_DNA"/>
</dbReference>
<comment type="caution">
    <text evidence="1">The sequence shown here is derived from an EMBL/GenBank/DDBJ whole genome shotgun (WGS) entry which is preliminary data.</text>
</comment>
<evidence type="ECO:0000313" key="1">
    <source>
        <dbReference type="EMBL" id="MFD1984845.1"/>
    </source>
</evidence>
<organism evidence="1 2">
    <name type="scientific">Mesorhizobium newzealandense</name>
    <dbReference type="NCBI Taxonomy" id="1300302"/>
    <lineage>
        <taxon>Bacteria</taxon>
        <taxon>Pseudomonadati</taxon>
        <taxon>Pseudomonadota</taxon>
        <taxon>Alphaproteobacteria</taxon>
        <taxon>Hyphomicrobiales</taxon>
        <taxon>Phyllobacteriaceae</taxon>
        <taxon>Mesorhizobium</taxon>
    </lineage>
</organism>
<sequence>MLLNPAASDRGRIFVAGHPQLAFDPTAFAKAAMAFVKAVDDFLQNRFFGVKNPRRLLYSGKLR</sequence>
<dbReference type="RefSeq" id="WP_379100730.1">
    <property type="nucleotide sequence ID" value="NZ_JBHUGZ010000013.1"/>
</dbReference>